<evidence type="ECO:0000313" key="5">
    <source>
        <dbReference type="EMBL" id="MBM6703853.1"/>
    </source>
</evidence>
<organism evidence="5 6">
    <name type="scientific">Sutterella massiliensis</name>
    <dbReference type="NCBI Taxonomy" id="1816689"/>
    <lineage>
        <taxon>Bacteria</taxon>
        <taxon>Pseudomonadati</taxon>
        <taxon>Pseudomonadota</taxon>
        <taxon>Betaproteobacteria</taxon>
        <taxon>Burkholderiales</taxon>
        <taxon>Sutterellaceae</taxon>
        <taxon>Sutterella</taxon>
    </lineage>
</organism>
<name>A0ABS2DT42_9BURK</name>
<evidence type="ECO:0000256" key="1">
    <source>
        <dbReference type="ARBA" id="ARBA00005912"/>
    </source>
</evidence>
<dbReference type="CDD" id="cd00520">
    <property type="entry name" value="RRF"/>
    <property type="match status" value="1"/>
</dbReference>
<evidence type="ECO:0000313" key="6">
    <source>
        <dbReference type="Proteomes" id="UP000715095"/>
    </source>
</evidence>
<dbReference type="Proteomes" id="UP000715095">
    <property type="component" value="Unassembled WGS sequence"/>
</dbReference>
<dbReference type="Pfam" id="PF01765">
    <property type="entry name" value="RRF"/>
    <property type="match status" value="1"/>
</dbReference>
<dbReference type="InterPro" id="IPR036191">
    <property type="entry name" value="RRF_sf"/>
</dbReference>
<keyword evidence="2 3" id="KW-0648">Protein biosynthesis</keyword>
<gene>
    <name evidence="3 5" type="primary">frr</name>
    <name evidence="5" type="ORF">H6A60_05065</name>
</gene>
<keyword evidence="3" id="KW-0963">Cytoplasm</keyword>
<comment type="function">
    <text evidence="3">Responsible for the release of ribosomes from messenger RNA at the termination of protein biosynthesis. May increase the efficiency of translation by recycling ribosomes from one round of translation to another.</text>
</comment>
<keyword evidence="6" id="KW-1185">Reference proteome</keyword>
<protein>
    <recommendedName>
        <fullName evidence="3">Ribosome-recycling factor</fullName>
        <shortName evidence="3">RRF</shortName>
    </recommendedName>
    <alternativeName>
        <fullName evidence="3">Ribosome-releasing factor</fullName>
    </alternativeName>
</protein>
<dbReference type="EMBL" id="JACJJC010000006">
    <property type="protein sequence ID" value="MBM6703853.1"/>
    <property type="molecule type" value="Genomic_DNA"/>
</dbReference>
<evidence type="ECO:0000259" key="4">
    <source>
        <dbReference type="Pfam" id="PF01765"/>
    </source>
</evidence>
<sequence>MTAAEHLQQTEFKMGRTVEALREEFTKIRTGRASPALLDHIKVDYYGCPTPLNQVSQIGVGDAHTLTVQPWEKSMIKVCEKAIRESDLGLNPATSGDLIRVPLPPLNEERRRELTKIVKGFSEDAKVAVRNLRRDANSYVERACKDKEISEDDQRRFETEIQKLTDRFVAEIDKVLEAKEKEIMTV</sequence>
<comment type="subcellular location">
    <subcellularLocation>
        <location evidence="3">Cytoplasm</location>
    </subcellularLocation>
</comment>
<comment type="similarity">
    <text evidence="1 3">Belongs to the RRF family.</text>
</comment>
<dbReference type="RefSeq" id="WP_205102325.1">
    <property type="nucleotide sequence ID" value="NZ_JACJJC010000006.1"/>
</dbReference>
<dbReference type="SUPFAM" id="SSF55194">
    <property type="entry name" value="Ribosome recycling factor, RRF"/>
    <property type="match status" value="1"/>
</dbReference>
<dbReference type="PANTHER" id="PTHR20982:SF3">
    <property type="entry name" value="MITOCHONDRIAL RIBOSOME RECYCLING FACTOR PSEUDO 1"/>
    <property type="match status" value="1"/>
</dbReference>
<accession>A0ABS2DT42</accession>
<comment type="caution">
    <text evidence="5">The sequence shown here is derived from an EMBL/GenBank/DDBJ whole genome shotgun (WGS) entry which is preliminary data.</text>
</comment>
<dbReference type="NCBIfam" id="TIGR00496">
    <property type="entry name" value="frr"/>
    <property type="match status" value="1"/>
</dbReference>
<dbReference type="InterPro" id="IPR002661">
    <property type="entry name" value="Ribosome_recyc_fac"/>
</dbReference>
<proteinExistence type="inferred from homology"/>
<dbReference type="Gene3D" id="1.10.132.20">
    <property type="entry name" value="Ribosome-recycling factor"/>
    <property type="match status" value="1"/>
</dbReference>
<evidence type="ECO:0000256" key="2">
    <source>
        <dbReference type="ARBA" id="ARBA00022917"/>
    </source>
</evidence>
<evidence type="ECO:0000256" key="3">
    <source>
        <dbReference type="HAMAP-Rule" id="MF_00040"/>
    </source>
</evidence>
<dbReference type="Gene3D" id="3.30.1360.40">
    <property type="match status" value="1"/>
</dbReference>
<feature type="domain" description="Ribosome recycling factor" evidence="4">
    <location>
        <begin position="21"/>
        <end position="184"/>
    </location>
</feature>
<reference evidence="5 6" key="1">
    <citation type="journal article" date="2021" name="Sci. Rep.">
        <title>The distribution of antibiotic resistance genes in chicken gut microbiota commensals.</title>
        <authorList>
            <person name="Juricova H."/>
            <person name="Matiasovicova J."/>
            <person name="Kubasova T."/>
            <person name="Cejkova D."/>
            <person name="Rychlik I."/>
        </authorList>
    </citation>
    <scope>NUCLEOTIDE SEQUENCE [LARGE SCALE GENOMIC DNA]</scope>
    <source>
        <strain evidence="5 6">An829</strain>
    </source>
</reference>
<dbReference type="InterPro" id="IPR023584">
    <property type="entry name" value="Ribosome_recyc_fac_dom"/>
</dbReference>
<dbReference type="HAMAP" id="MF_00040">
    <property type="entry name" value="RRF"/>
    <property type="match status" value="1"/>
</dbReference>
<dbReference type="PANTHER" id="PTHR20982">
    <property type="entry name" value="RIBOSOME RECYCLING FACTOR"/>
    <property type="match status" value="1"/>
</dbReference>